<reference evidence="9" key="2">
    <citation type="submission" date="2025-09" db="UniProtKB">
        <authorList>
            <consortium name="Ensembl"/>
        </authorList>
    </citation>
    <scope>IDENTIFICATION</scope>
</reference>
<comment type="function">
    <text evidence="8">Acrosomal protein that maintains proacrosin (pro-ACR) as an enzymatically inactive zymogen in the acrosome. Involved also in the acrosome formation.</text>
</comment>
<proteinExistence type="predicted"/>
<sequence>CRELPASLLPSDKCLDVPPAALPDQKCLLLSFPGTPLSNQEYRQFFRYLRVAQRASTACLLRELYGCQYTLVQGLDEYENHGAIPKGKADHDYQGQADGWGSCTARIGPDCWKGTETHELVEERVG</sequence>
<dbReference type="Ensembl" id="ENSCPGT00000014625.1">
    <property type="protein sequence ID" value="ENSCPGP00000013342.1"/>
    <property type="gene ID" value="ENSCPGG00000009466.1"/>
</dbReference>
<evidence type="ECO:0000256" key="7">
    <source>
        <dbReference type="ARBA" id="ARBA00033453"/>
    </source>
</evidence>
<protein>
    <recommendedName>
        <fullName evidence="2">Acrosin-binding protein</fullName>
    </recommendedName>
    <alternativeName>
        <fullName evidence="6">Acrosin-binding protein, 60 kDa form</fullName>
    </alternativeName>
    <alternativeName>
        <fullName evidence="7">Proacrosin-binding protein sp32</fullName>
    </alternativeName>
</protein>
<evidence type="ECO:0000313" key="9">
    <source>
        <dbReference type="Ensembl" id="ENSCPGP00000013342.1"/>
    </source>
</evidence>
<dbReference type="Pfam" id="PF07222">
    <property type="entry name" value="PBP_sp32"/>
    <property type="match status" value="1"/>
</dbReference>
<evidence type="ECO:0000256" key="6">
    <source>
        <dbReference type="ARBA" id="ARBA00032734"/>
    </source>
</evidence>
<evidence type="ECO:0000256" key="5">
    <source>
        <dbReference type="ARBA" id="ARBA00023329"/>
    </source>
</evidence>
<evidence type="ECO:0000256" key="2">
    <source>
        <dbReference type="ARBA" id="ARBA00018940"/>
    </source>
</evidence>
<evidence type="ECO:0000313" key="10">
    <source>
        <dbReference type="Proteomes" id="UP000694419"/>
    </source>
</evidence>
<accession>A0A8C3JWU5</accession>
<keyword evidence="3" id="KW-0597">Phosphoprotein</keyword>
<evidence type="ECO:0000256" key="4">
    <source>
        <dbReference type="ARBA" id="ARBA00022729"/>
    </source>
</evidence>
<keyword evidence="10" id="KW-1185">Reference proteome</keyword>
<evidence type="ECO:0000256" key="3">
    <source>
        <dbReference type="ARBA" id="ARBA00022553"/>
    </source>
</evidence>
<dbReference type="GO" id="GO:0001669">
    <property type="term" value="C:acrosomal vesicle"/>
    <property type="evidence" value="ECO:0007669"/>
    <property type="project" value="UniProtKB-SubCell"/>
</dbReference>
<dbReference type="AlphaFoldDB" id="A0A8C3JWU5"/>
<keyword evidence="5" id="KW-0968">Cytoplasmic vesicle</keyword>
<dbReference type="PANTHER" id="PTHR21362:SF1">
    <property type="entry name" value="ACROSIN-BINDING PROTEIN"/>
    <property type="match status" value="1"/>
</dbReference>
<name>A0A8C3JWU5_9CHAR</name>
<evidence type="ECO:0000256" key="1">
    <source>
        <dbReference type="ARBA" id="ARBA00004218"/>
    </source>
</evidence>
<dbReference type="GO" id="GO:0005634">
    <property type="term" value="C:nucleus"/>
    <property type="evidence" value="ECO:0007669"/>
    <property type="project" value="TreeGrafter"/>
</dbReference>
<dbReference type="InterPro" id="IPR009865">
    <property type="entry name" value="Proacrosin-bd"/>
</dbReference>
<organism evidence="9 10">
    <name type="scientific">Calidris pygmaea</name>
    <name type="common">Spoon-billed sandpiper</name>
    <dbReference type="NCBI Taxonomy" id="425635"/>
    <lineage>
        <taxon>Eukaryota</taxon>
        <taxon>Metazoa</taxon>
        <taxon>Chordata</taxon>
        <taxon>Craniata</taxon>
        <taxon>Vertebrata</taxon>
        <taxon>Euteleostomi</taxon>
        <taxon>Archelosauria</taxon>
        <taxon>Archosauria</taxon>
        <taxon>Dinosauria</taxon>
        <taxon>Saurischia</taxon>
        <taxon>Theropoda</taxon>
        <taxon>Coelurosauria</taxon>
        <taxon>Aves</taxon>
        <taxon>Neognathae</taxon>
        <taxon>Neoaves</taxon>
        <taxon>Charadriiformes</taxon>
        <taxon>Scolopacidae</taxon>
        <taxon>Calidris</taxon>
    </lineage>
</organism>
<evidence type="ECO:0000256" key="8">
    <source>
        <dbReference type="ARBA" id="ARBA00045517"/>
    </source>
</evidence>
<comment type="subcellular location">
    <subcellularLocation>
        <location evidence="1">Cytoplasmic vesicle</location>
        <location evidence="1">Secretory vesicle</location>
        <location evidence="1">Acrosome</location>
    </subcellularLocation>
</comment>
<dbReference type="PANTHER" id="PTHR21362">
    <property type="entry name" value="ACROSIN-BINDING PROTEIN"/>
    <property type="match status" value="1"/>
</dbReference>
<dbReference type="Proteomes" id="UP000694419">
    <property type="component" value="Unplaced"/>
</dbReference>
<reference evidence="9" key="1">
    <citation type="submission" date="2025-08" db="UniProtKB">
        <authorList>
            <consortium name="Ensembl"/>
        </authorList>
    </citation>
    <scope>IDENTIFICATION</scope>
</reference>
<keyword evidence="4" id="KW-0732">Signal</keyword>